<dbReference type="EMBL" id="JABEQD010000011">
    <property type="protein sequence ID" value="MBB2169636.1"/>
    <property type="molecule type" value="Genomic_DNA"/>
</dbReference>
<dbReference type="RefSeq" id="WP_182987127.1">
    <property type="nucleotide sequence ID" value="NZ_JABEQD010000011.1"/>
</dbReference>
<gene>
    <name evidence="1" type="ORF">HLH36_14965</name>
</gene>
<sequence>MRQKAELQNEHGMLDWSVRDGGLRLRCVVATVTIVFACFCGAREAECATSDGIERLEAFGARCDGKVDDTKAISAWLATIRPHAHILLTAPPGRCVFSAPLATPAGGASDVTIRGSGPYSTVFVYNGSRRDADLLVIGDGRNGYVQFAIGDFSITSSVPLTDGAAIHLRGLQRSVLSNIIIDGQDGTGYFWNGIWFDGIDDVVTSGQNYAAAQRDAVRVNGIEGLGLADLTLSGWKISPVNGGKVDARQVGLHLGGGFGGLYCTGGTDIIGNGTNVLIDTSLNPILHNREASFDGMCALDSSRFGPGLALMEEKGGNYLTFAGGWVASSYTYGLYIAPKATGWLSFVGGTIYNNGEDGVFSASSEVLQTYVGTHFRHNGMSRKGAGLKFRTGGQVSYEGSLFEGNREGAVIKLP</sequence>
<proteinExistence type="predicted"/>
<dbReference type="Proteomes" id="UP000559860">
    <property type="component" value="Unassembled WGS sequence"/>
</dbReference>
<organism evidence="1 2">
    <name type="scientific">Gluconacetobacter aggeris</name>
    <dbReference type="NCBI Taxonomy" id="1286186"/>
    <lineage>
        <taxon>Bacteria</taxon>
        <taxon>Pseudomonadati</taxon>
        <taxon>Pseudomonadota</taxon>
        <taxon>Alphaproteobacteria</taxon>
        <taxon>Acetobacterales</taxon>
        <taxon>Acetobacteraceae</taxon>
        <taxon>Gluconacetobacter</taxon>
    </lineage>
</organism>
<evidence type="ECO:0008006" key="3">
    <source>
        <dbReference type="Google" id="ProtNLM"/>
    </source>
</evidence>
<comment type="caution">
    <text evidence="1">The sequence shown here is derived from an EMBL/GenBank/DDBJ whole genome shotgun (WGS) entry which is preliminary data.</text>
</comment>
<dbReference type="AlphaFoldDB" id="A0A7W4IV64"/>
<dbReference type="SUPFAM" id="SSF51126">
    <property type="entry name" value="Pectin lyase-like"/>
    <property type="match status" value="1"/>
</dbReference>
<evidence type="ECO:0000313" key="2">
    <source>
        <dbReference type="Proteomes" id="UP000559860"/>
    </source>
</evidence>
<reference evidence="1 2" key="1">
    <citation type="submission" date="2020-04" db="EMBL/GenBank/DDBJ databases">
        <title>Description of novel Gluconacetobacter.</title>
        <authorList>
            <person name="Sombolestani A."/>
        </authorList>
    </citation>
    <scope>NUCLEOTIDE SEQUENCE [LARGE SCALE GENOMIC DNA]</scope>
    <source>
        <strain evidence="1 2">LMG 27801</strain>
    </source>
</reference>
<dbReference type="Gene3D" id="2.160.20.10">
    <property type="entry name" value="Single-stranded right-handed beta-helix, Pectin lyase-like"/>
    <property type="match status" value="1"/>
</dbReference>
<dbReference type="InterPro" id="IPR011050">
    <property type="entry name" value="Pectin_lyase_fold/virulence"/>
</dbReference>
<dbReference type="InterPro" id="IPR012334">
    <property type="entry name" value="Pectin_lyas_fold"/>
</dbReference>
<accession>A0A7W4IV64</accession>
<name>A0A7W4IV64_9PROT</name>
<keyword evidence="2" id="KW-1185">Reference proteome</keyword>
<evidence type="ECO:0000313" key="1">
    <source>
        <dbReference type="EMBL" id="MBB2169636.1"/>
    </source>
</evidence>
<protein>
    <recommendedName>
        <fullName evidence="3">Pectate lyase-like protein</fullName>
    </recommendedName>
</protein>